<keyword evidence="4 5" id="KW-0326">Glycosidase</keyword>
<evidence type="ECO:0000259" key="8">
    <source>
        <dbReference type="Pfam" id="PF08244"/>
    </source>
</evidence>
<evidence type="ECO:0000313" key="9">
    <source>
        <dbReference type="EMBL" id="GJM91783.1"/>
    </source>
</evidence>
<accession>A0AAV5BZJ1</accession>
<dbReference type="InterPro" id="IPR013320">
    <property type="entry name" value="ConA-like_dom_sf"/>
</dbReference>
<keyword evidence="10" id="KW-1185">Reference proteome</keyword>
<dbReference type="PANTHER" id="PTHR31953">
    <property type="entry name" value="BETA-FRUCTOFURANOSIDASE, INSOLUBLE ISOENZYME CWINV1-RELATED"/>
    <property type="match status" value="1"/>
</dbReference>
<proteinExistence type="inferred from homology"/>
<feature type="chain" id="PRO_5043405642" evidence="6">
    <location>
        <begin position="19"/>
        <end position="609"/>
    </location>
</feature>
<keyword evidence="6" id="KW-0732">Signal</keyword>
<sequence>MSLVLRPWVFLLFHVLLSYESNFQRRNGVEATKRVFLYPQSPKVSSIVSNKYRTAYHFQPPQNWINDPNGMYLSQTTNFQIYNVEVAKDVSPNFSGPMYYNGIYHQFYQYNPNGAIWGDIVWGHSVSRDLINWIRLEPAIERTTPSDINGCWTGSATILNGDKPAIIYTGADPDKRQVQNIVFPKNLSDPYLREWIKSDKNPLIEPVGPGLNSSQFRDPTTGWIGPDGLWRIAIGAELNGYSAALLYKSEDFVNWTRVDHPLYSSNASTMWECPDFFAVLPGKNSGLDMSAAIPSGAKHVLKMSLDNCDKYMIGVYDLKSDTFVPDTVLDDRRLWSKIDYGNYYASKSFFDSKKGRRIIWGWTNETDSTSDDVAKGWAGIHAIPRSIWLDSNSKQLLQWPVEEIESLRRNEVSHQDMELKNGDLFEIKDIDTSQADVEIDFELSAIDTADPFEPAWLLDTEKRCREADATVASSVGPFGLVVLVSNNMEEHTTLHFRVYKSQQKYMILMCSDLRRSSLRPGLYTPAYGGFFEFDLEKENKISLRTLIDRSAVESFGGGGRVCIIARVYPAALIDGGTRMYVFNNGTSSVKIPQLKAWSMRRAQVNVKKG</sequence>
<evidence type="ECO:0000256" key="4">
    <source>
        <dbReference type="ARBA" id="ARBA00023295"/>
    </source>
</evidence>
<gene>
    <name evidence="9" type="primary">ga08194</name>
    <name evidence="9" type="ORF">PR202_ga08194</name>
</gene>
<dbReference type="Proteomes" id="UP001054889">
    <property type="component" value="Unassembled WGS sequence"/>
</dbReference>
<dbReference type="CDD" id="cd18624">
    <property type="entry name" value="GH32_Fruct1-like"/>
    <property type="match status" value="1"/>
</dbReference>
<evidence type="ECO:0000256" key="3">
    <source>
        <dbReference type="ARBA" id="ARBA00023180"/>
    </source>
</evidence>
<keyword evidence="3" id="KW-0325">Glycoprotein</keyword>
<dbReference type="FunFam" id="2.115.10.20:FF:000001">
    <property type="entry name" value="Beta-fructofuranosidase, insoluble isoenzyme CWINV1"/>
    <property type="match status" value="1"/>
</dbReference>
<evidence type="ECO:0000256" key="6">
    <source>
        <dbReference type="SAM" id="SignalP"/>
    </source>
</evidence>
<dbReference type="InterPro" id="IPR013189">
    <property type="entry name" value="Glyco_hydro_32_C"/>
</dbReference>
<dbReference type="Pfam" id="PF08244">
    <property type="entry name" value="Glyco_hydro_32C"/>
    <property type="match status" value="1"/>
</dbReference>
<comment type="similarity">
    <text evidence="1 5">Belongs to the glycosyl hydrolase 32 family.</text>
</comment>
<dbReference type="InterPro" id="IPR013148">
    <property type="entry name" value="Glyco_hydro_32_N"/>
</dbReference>
<dbReference type="PROSITE" id="PS00609">
    <property type="entry name" value="GLYCOSYL_HYDROL_F32"/>
    <property type="match status" value="1"/>
</dbReference>
<protein>
    <submittedName>
        <fullName evidence="9">Uncharacterized protein</fullName>
    </submittedName>
</protein>
<organism evidence="9 10">
    <name type="scientific">Eleusine coracana subsp. coracana</name>
    <dbReference type="NCBI Taxonomy" id="191504"/>
    <lineage>
        <taxon>Eukaryota</taxon>
        <taxon>Viridiplantae</taxon>
        <taxon>Streptophyta</taxon>
        <taxon>Embryophyta</taxon>
        <taxon>Tracheophyta</taxon>
        <taxon>Spermatophyta</taxon>
        <taxon>Magnoliopsida</taxon>
        <taxon>Liliopsida</taxon>
        <taxon>Poales</taxon>
        <taxon>Poaceae</taxon>
        <taxon>PACMAD clade</taxon>
        <taxon>Chloridoideae</taxon>
        <taxon>Cynodonteae</taxon>
        <taxon>Eleusininae</taxon>
        <taxon>Eleusine</taxon>
    </lineage>
</organism>
<keyword evidence="2 5" id="KW-0378">Hydrolase</keyword>
<dbReference type="AlphaFoldDB" id="A0AAV5BZJ1"/>
<feature type="domain" description="Glycosyl hydrolase family 32 C-terminal" evidence="8">
    <location>
        <begin position="403"/>
        <end position="598"/>
    </location>
</feature>
<dbReference type="Gene3D" id="2.115.10.20">
    <property type="entry name" value="Glycosyl hydrolase domain, family 43"/>
    <property type="match status" value="1"/>
</dbReference>
<evidence type="ECO:0000259" key="7">
    <source>
        <dbReference type="Pfam" id="PF00251"/>
    </source>
</evidence>
<dbReference type="SUPFAM" id="SSF49899">
    <property type="entry name" value="Concanavalin A-like lectins/glucanases"/>
    <property type="match status" value="1"/>
</dbReference>
<dbReference type="GO" id="GO:0004553">
    <property type="term" value="F:hydrolase activity, hydrolyzing O-glycosyl compounds"/>
    <property type="evidence" value="ECO:0007669"/>
    <property type="project" value="InterPro"/>
</dbReference>
<evidence type="ECO:0000256" key="5">
    <source>
        <dbReference type="RuleBase" id="RU362110"/>
    </source>
</evidence>
<feature type="domain" description="Glycosyl hydrolase family 32 N-terminal" evidence="7">
    <location>
        <begin position="95"/>
        <end position="400"/>
    </location>
</feature>
<dbReference type="InterPro" id="IPR050551">
    <property type="entry name" value="Fructan_Metab_Enzymes"/>
</dbReference>
<reference evidence="9" key="2">
    <citation type="submission" date="2021-12" db="EMBL/GenBank/DDBJ databases">
        <title>Resequencing data analysis of finger millet.</title>
        <authorList>
            <person name="Hatakeyama M."/>
            <person name="Aluri S."/>
            <person name="Balachadran M.T."/>
            <person name="Sivarajan S.R."/>
            <person name="Poveda L."/>
            <person name="Shimizu-Inatsugi R."/>
            <person name="Schlapbach R."/>
            <person name="Sreeman S.M."/>
            <person name="Shimizu K.K."/>
        </authorList>
    </citation>
    <scope>NUCLEOTIDE SEQUENCE</scope>
</reference>
<name>A0AAV5BZJ1_ELECO</name>
<comment type="caution">
    <text evidence="9">The sequence shown here is derived from an EMBL/GenBank/DDBJ whole genome shotgun (WGS) entry which is preliminary data.</text>
</comment>
<dbReference type="InterPro" id="IPR018053">
    <property type="entry name" value="Glyco_hydro_32_AS"/>
</dbReference>
<dbReference type="FunFam" id="2.60.120.560:FF:000002">
    <property type="entry name" value="Beta-fructofuranosidase, insoluble isoenzyme CWINV1"/>
    <property type="match status" value="1"/>
</dbReference>
<dbReference type="SUPFAM" id="SSF75005">
    <property type="entry name" value="Arabinanase/levansucrase/invertase"/>
    <property type="match status" value="2"/>
</dbReference>
<evidence type="ECO:0000256" key="2">
    <source>
        <dbReference type="ARBA" id="ARBA00022801"/>
    </source>
</evidence>
<dbReference type="SMART" id="SM00640">
    <property type="entry name" value="Glyco_32"/>
    <property type="match status" value="1"/>
</dbReference>
<dbReference type="InterPro" id="IPR023296">
    <property type="entry name" value="Glyco_hydro_beta-prop_sf"/>
</dbReference>
<feature type="signal peptide" evidence="6">
    <location>
        <begin position="1"/>
        <end position="18"/>
    </location>
</feature>
<dbReference type="EMBL" id="BQKI01000004">
    <property type="protein sequence ID" value="GJM91783.1"/>
    <property type="molecule type" value="Genomic_DNA"/>
</dbReference>
<dbReference type="InterPro" id="IPR001362">
    <property type="entry name" value="Glyco_hydro_32"/>
</dbReference>
<dbReference type="Gene3D" id="2.60.120.560">
    <property type="entry name" value="Exo-inulinase, domain 1"/>
    <property type="match status" value="1"/>
</dbReference>
<evidence type="ECO:0000256" key="1">
    <source>
        <dbReference type="ARBA" id="ARBA00009902"/>
    </source>
</evidence>
<dbReference type="GO" id="GO:0005975">
    <property type="term" value="P:carbohydrate metabolic process"/>
    <property type="evidence" value="ECO:0007669"/>
    <property type="project" value="InterPro"/>
</dbReference>
<dbReference type="Pfam" id="PF00251">
    <property type="entry name" value="Glyco_hydro_32N"/>
    <property type="match status" value="1"/>
</dbReference>
<reference evidence="9" key="1">
    <citation type="journal article" date="2018" name="DNA Res.">
        <title>Multiple hybrid de novo genome assembly of finger millet, an orphan allotetraploid crop.</title>
        <authorList>
            <person name="Hatakeyama M."/>
            <person name="Aluri S."/>
            <person name="Balachadran M.T."/>
            <person name="Sivarajan S.R."/>
            <person name="Patrignani A."/>
            <person name="Gruter S."/>
            <person name="Poveda L."/>
            <person name="Shimizu-Inatsugi R."/>
            <person name="Baeten J."/>
            <person name="Francoijs K.J."/>
            <person name="Nataraja K.N."/>
            <person name="Reddy Y.A.N."/>
            <person name="Phadnis S."/>
            <person name="Ravikumar R.L."/>
            <person name="Schlapbach R."/>
            <person name="Sreeman S.M."/>
            <person name="Shimizu K.K."/>
        </authorList>
    </citation>
    <scope>NUCLEOTIDE SEQUENCE</scope>
</reference>
<evidence type="ECO:0000313" key="10">
    <source>
        <dbReference type="Proteomes" id="UP001054889"/>
    </source>
</evidence>